<comment type="caution">
    <text evidence="1">The sequence shown here is derived from an EMBL/GenBank/DDBJ whole genome shotgun (WGS) entry which is preliminary data.</text>
</comment>
<dbReference type="AlphaFoldDB" id="T1B018"/>
<name>T1B018_9ZZZZ</name>
<dbReference type="EMBL" id="AUZY01003967">
    <property type="protein sequence ID" value="EQD66176.1"/>
    <property type="molecule type" value="Genomic_DNA"/>
</dbReference>
<evidence type="ECO:0000313" key="1">
    <source>
        <dbReference type="EMBL" id="EQD66176.1"/>
    </source>
</evidence>
<protein>
    <submittedName>
        <fullName evidence="1">Uncharacterized protein</fullName>
    </submittedName>
</protein>
<proteinExistence type="predicted"/>
<reference evidence="1" key="1">
    <citation type="submission" date="2013-08" db="EMBL/GenBank/DDBJ databases">
        <authorList>
            <person name="Mendez C."/>
            <person name="Richter M."/>
            <person name="Ferrer M."/>
            <person name="Sanchez J."/>
        </authorList>
    </citation>
    <scope>NUCLEOTIDE SEQUENCE</scope>
</reference>
<gene>
    <name evidence="1" type="ORF">B1B_06227</name>
</gene>
<accession>T1B018</accession>
<organism evidence="1">
    <name type="scientific">mine drainage metagenome</name>
    <dbReference type="NCBI Taxonomy" id="410659"/>
    <lineage>
        <taxon>unclassified sequences</taxon>
        <taxon>metagenomes</taxon>
        <taxon>ecological metagenomes</taxon>
    </lineage>
</organism>
<sequence length="87" mass="10345">MPLPGTRIFEEAVRERTLFTLDRDRFDLPTPVITGRVHPALVELLQLWMNYSIYLRNFLRQRIRTRKVRGWVRSATWSSMPVGSSER</sequence>
<reference evidence="1" key="2">
    <citation type="journal article" date="2014" name="ISME J.">
        <title>Microbial stratification in low pH oxic and suboxic macroscopic growths along an acid mine drainage.</title>
        <authorList>
            <person name="Mendez-Garcia C."/>
            <person name="Mesa V."/>
            <person name="Sprenger R.R."/>
            <person name="Richter M."/>
            <person name="Diez M.S."/>
            <person name="Solano J."/>
            <person name="Bargiela R."/>
            <person name="Golyshina O.V."/>
            <person name="Manteca A."/>
            <person name="Ramos J.L."/>
            <person name="Gallego J.R."/>
            <person name="Llorente I."/>
            <person name="Martins Dos Santos V.A."/>
            <person name="Jensen O.N."/>
            <person name="Pelaez A.I."/>
            <person name="Sanchez J."/>
            <person name="Ferrer M."/>
        </authorList>
    </citation>
    <scope>NUCLEOTIDE SEQUENCE</scope>
</reference>